<keyword evidence="7" id="KW-1185">Reference proteome</keyword>
<comment type="caution">
    <text evidence="6">The sequence shown here is derived from an EMBL/GenBank/DDBJ whole genome shotgun (WGS) entry which is preliminary data.</text>
</comment>
<dbReference type="InterPro" id="IPR008927">
    <property type="entry name" value="6-PGluconate_DH-like_C_sf"/>
</dbReference>
<evidence type="ECO:0000256" key="1">
    <source>
        <dbReference type="ARBA" id="ARBA00009080"/>
    </source>
</evidence>
<name>A0ABW2Q5E7_9MICO</name>
<dbReference type="EC" id="1.1.-.-" evidence="6"/>
<evidence type="ECO:0000259" key="5">
    <source>
        <dbReference type="Pfam" id="PF14833"/>
    </source>
</evidence>
<keyword evidence="2 6" id="KW-0560">Oxidoreductase</keyword>
<keyword evidence="3" id="KW-0520">NAD</keyword>
<reference evidence="7" key="1">
    <citation type="journal article" date="2019" name="Int. J. Syst. Evol. Microbiol.">
        <title>The Global Catalogue of Microorganisms (GCM) 10K type strain sequencing project: providing services to taxonomists for standard genome sequencing and annotation.</title>
        <authorList>
            <consortium name="The Broad Institute Genomics Platform"/>
            <consortium name="The Broad Institute Genome Sequencing Center for Infectious Disease"/>
            <person name="Wu L."/>
            <person name="Ma J."/>
        </authorList>
    </citation>
    <scope>NUCLEOTIDE SEQUENCE [LARGE SCALE GENOMIC DNA]</scope>
    <source>
        <strain evidence="7">JCM 1490</strain>
    </source>
</reference>
<evidence type="ECO:0000256" key="2">
    <source>
        <dbReference type="ARBA" id="ARBA00023002"/>
    </source>
</evidence>
<evidence type="ECO:0000256" key="3">
    <source>
        <dbReference type="ARBA" id="ARBA00023027"/>
    </source>
</evidence>
<comment type="similarity">
    <text evidence="1">Belongs to the HIBADH-related family.</text>
</comment>
<dbReference type="InterPro" id="IPR015815">
    <property type="entry name" value="HIBADH-related"/>
</dbReference>
<dbReference type="GO" id="GO:0016491">
    <property type="term" value="F:oxidoreductase activity"/>
    <property type="evidence" value="ECO:0007669"/>
    <property type="project" value="UniProtKB-KW"/>
</dbReference>
<dbReference type="InterPro" id="IPR029154">
    <property type="entry name" value="HIBADH-like_NADP-bd"/>
</dbReference>
<dbReference type="EMBL" id="JBHTCQ010000001">
    <property type="protein sequence ID" value="MFC7404665.1"/>
    <property type="molecule type" value="Genomic_DNA"/>
</dbReference>
<dbReference type="PIRSF" id="PIRSF000103">
    <property type="entry name" value="HIBADH"/>
    <property type="match status" value="1"/>
</dbReference>
<organism evidence="6 7">
    <name type="scientific">Georgenia alba</name>
    <dbReference type="NCBI Taxonomy" id="2233858"/>
    <lineage>
        <taxon>Bacteria</taxon>
        <taxon>Bacillati</taxon>
        <taxon>Actinomycetota</taxon>
        <taxon>Actinomycetes</taxon>
        <taxon>Micrococcales</taxon>
        <taxon>Bogoriellaceae</taxon>
        <taxon>Georgenia</taxon>
    </lineage>
</organism>
<dbReference type="PANTHER" id="PTHR43060">
    <property type="entry name" value="3-HYDROXYISOBUTYRATE DEHYDROGENASE-LIKE 1, MITOCHONDRIAL-RELATED"/>
    <property type="match status" value="1"/>
</dbReference>
<dbReference type="Gene3D" id="3.40.50.720">
    <property type="entry name" value="NAD(P)-binding Rossmann-like Domain"/>
    <property type="match status" value="1"/>
</dbReference>
<sequence length="301" mass="31411">MTTTPVALCGLGQMGLPVAGRLGAAHQVLAYDISAERRAMGGERPGVRTTEELDELAGCDTLVLSLPNPAVSRSVLRELAPRLSPGTVVVETSTVLPSDVREWARILEPVGARVVDAAILSGVGQMETGRATLLVGGDQADIEASTDVLDALGGAGWSRFGELGAGMAAKVVNNGVAHAVMVVLVEAFAMSRAQGLDLADIAAMLERPDGGLIRPLTHRVMERVANGDFDGGMPLEAARKDSTLALAMAQLSGTPLFATQAAQSVYDLALAAGHGREDYAAVARLWEEWGGQPLTFEMDET</sequence>
<dbReference type="Gene3D" id="1.10.1040.10">
    <property type="entry name" value="N-(1-d-carboxylethyl)-l-norvaline Dehydrogenase, domain 2"/>
    <property type="match status" value="1"/>
</dbReference>
<dbReference type="Proteomes" id="UP001596455">
    <property type="component" value="Unassembled WGS sequence"/>
</dbReference>
<evidence type="ECO:0000259" key="4">
    <source>
        <dbReference type="Pfam" id="PF03446"/>
    </source>
</evidence>
<accession>A0ABW2Q5E7</accession>
<dbReference type="SUPFAM" id="SSF48179">
    <property type="entry name" value="6-phosphogluconate dehydrogenase C-terminal domain-like"/>
    <property type="match status" value="1"/>
</dbReference>
<dbReference type="Pfam" id="PF03446">
    <property type="entry name" value="NAD_binding_2"/>
    <property type="match status" value="1"/>
</dbReference>
<proteinExistence type="inferred from homology"/>
<feature type="domain" description="3-hydroxyisobutyrate dehydrogenase-like NAD-binding" evidence="5">
    <location>
        <begin position="164"/>
        <end position="285"/>
    </location>
</feature>
<dbReference type="InterPro" id="IPR036291">
    <property type="entry name" value="NAD(P)-bd_dom_sf"/>
</dbReference>
<dbReference type="InterPro" id="IPR013328">
    <property type="entry name" value="6PGD_dom2"/>
</dbReference>
<feature type="domain" description="6-phosphogluconate dehydrogenase NADP-binding" evidence="4">
    <location>
        <begin position="6"/>
        <end position="154"/>
    </location>
</feature>
<dbReference type="RefSeq" id="WP_382392275.1">
    <property type="nucleotide sequence ID" value="NZ_JBHTCQ010000001.1"/>
</dbReference>
<dbReference type="Pfam" id="PF14833">
    <property type="entry name" value="NAD_binding_11"/>
    <property type="match status" value="1"/>
</dbReference>
<dbReference type="InterPro" id="IPR006115">
    <property type="entry name" value="6PGDH_NADP-bd"/>
</dbReference>
<dbReference type="SUPFAM" id="SSF51735">
    <property type="entry name" value="NAD(P)-binding Rossmann-fold domains"/>
    <property type="match status" value="1"/>
</dbReference>
<gene>
    <name evidence="6" type="ORF">ACFQQL_06050</name>
</gene>
<protein>
    <submittedName>
        <fullName evidence="6">NAD(P)-dependent oxidoreductase</fullName>
        <ecNumber evidence="6">1.1.-.-</ecNumber>
    </submittedName>
</protein>
<evidence type="ECO:0000313" key="7">
    <source>
        <dbReference type="Proteomes" id="UP001596455"/>
    </source>
</evidence>
<evidence type="ECO:0000313" key="6">
    <source>
        <dbReference type="EMBL" id="MFC7404665.1"/>
    </source>
</evidence>
<dbReference type="PANTHER" id="PTHR43060:SF15">
    <property type="entry name" value="3-HYDROXYISOBUTYRATE DEHYDROGENASE-LIKE 1, MITOCHONDRIAL-RELATED"/>
    <property type="match status" value="1"/>
</dbReference>